<dbReference type="EMBL" id="UZAK01034813">
    <property type="protein sequence ID" value="VDP47096.1"/>
    <property type="molecule type" value="Genomic_DNA"/>
</dbReference>
<gene>
    <name evidence="2" type="ORF">SCUD_LOCUS12035</name>
</gene>
<evidence type="ECO:0000313" key="2">
    <source>
        <dbReference type="EMBL" id="VDP47096.1"/>
    </source>
</evidence>
<proteinExistence type="predicted"/>
<dbReference type="Proteomes" id="UP000279833">
    <property type="component" value="Unassembled WGS sequence"/>
</dbReference>
<reference evidence="2 3" key="2">
    <citation type="submission" date="2018-11" db="EMBL/GenBank/DDBJ databases">
        <authorList>
            <consortium name="Pathogen Informatics"/>
        </authorList>
    </citation>
    <scope>NUCLEOTIDE SEQUENCE [LARGE SCALE GENOMIC DNA]</scope>
    <source>
        <strain evidence="2">Dakar</strain>
        <strain evidence="3">Dakar, Senegal</strain>
    </source>
</reference>
<dbReference type="AlphaFoldDB" id="A0A183KAK0"/>
<name>A0A183KAK0_9TREM</name>
<keyword evidence="1" id="KW-0732">Signal</keyword>
<reference evidence="4" key="1">
    <citation type="submission" date="2016-06" db="UniProtKB">
        <authorList>
            <consortium name="WormBaseParasite"/>
        </authorList>
    </citation>
    <scope>IDENTIFICATION</scope>
</reference>
<organism evidence="4">
    <name type="scientific">Schistosoma curassoni</name>
    <dbReference type="NCBI Taxonomy" id="6186"/>
    <lineage>
        <taxon>Eukaryota</taxon>
        <taxon>Metazoa</taxon>
        <taxon>Spiralia</taxon>
        <taxon>Lophotrochozoa</taxon>
        <taxon>Platyhelminthes</taxon>
        <taxon>Trematoda</taxon>
        <taxon>Digenea</taxon>
        <taxon>Strigeidida</taxon>
        <taxon>Schistosomatoidea</taxon>
        <taxon>Schistosomatidae</taxon>
        <taxon>Schistosoma</taxon>
    </lineage>
</organism>
<feature type="chain" id="PRO_5043140791" evidence="1">
    <location>
        <begin position="21"/>
        <end position="79"/>
    </location>
</feature>
<sequence length="79" mass="9206">MAVILLVCFVTVLFFKLSHHSSTLSCLLYSIVCFLPTILFLHRNYMCLPLFSVAQQTTSTTYYRLLFNTCLYVFEFNGF</sequence>
<dbReference type="WBParaSite" id="SCUD_0001203501-mRNA-1">
    <property type="protein sequence ID" value="SCUD_0001203501-mRNA-1"/>
    <property type="gene ID" value="SCUD_0001203501"/>
</dbReference>
<evidence type="ECO:0000313" key="3">
    <source>
        <dbReference type="Proteomes" id="UP000279833"/>
    </source>
</evidence>
<protein>
    <submittedName>
        <fullName evidence="4">Secreted protein</fullName>
    </submittedName>
</protein>
<evidence type="ECO:0000256" key="1">
    <source>
        <dbReference type="SAM" id="SignalP"/>
    </source>
</evidence>
<feature type="signal peptide" evidence="1">
    <location>
        <begin position="1"/>
        <end position="20"/>
    </location>
</feature>
<keyword evidence="3" id="KW-1185">Reference proteome</keyword>
<evidence type="ECO:0000313" key="4">
    <source>
        <dbReference type="WBParaSite" id="SCUD_0001203501-mRNA-1"/>
    </source>
</evidence>
<accession>A0A183KAK0</accession>